<name>A0AAD8NGR7_TARER</name>
<reference evidence="2" key="1">
    <citation type="journal article" date="2023" name="bioRxiv">
        <title>Improved chromosome-level genome assembly for marigold (Tagetes erecta).</title>
        <authorList>
            <person name="Jiang F."/>
            <person name="Yuan L."/>
            <person name="Wang S."/>
            <person name="Wang H."/>
            <person name="Xu D."/>
            <person name="Wang A."/>
            <person name="Fan W."/>
        </authorList>
    </citation>
    <scope>NUCLEOTIDE SEQUENCE</scope>
    <source>
        <strain evidence="2">WSJ</strain>
        <tissue evidence="2">Leaf</tissue>
    </source>
</reference>
<sequence>MEDFVDIMVYLDVNLRIFFQMFVSRRNGRIRDLNSALTGHAYTQELLHGSSTQCHEMMRLSCDAFVLLCNHFKQRTL</sequence>
<dbReference type="AlphaFoldDB" id="A0AAD8NGR7"/>
<evidence type="ECO:0000313" key="3">
    <source>
        <dbReference type="Proteomes" id="UP001229421"/>
    </source>
</evidence>
<comment type="caution">
    <text evidence="2">The sequence shown here is derived from an EMBL/GenBank/DDBJ whole genome shotgun (WGS) entry which is preliminary data.</text>
</comment>
<organism evidence="2 3">
    <name type="scientific">Tagetes erecta</name>
    <name type="common">African marigold</name>
    <dbReference type="NCBI Taxonomy" id="13708"/>
    <lineage>
        <taxon>Eukaryota</taxon>
        <taxon>Viridiplantae</taxon>
        <taxon>Streptophyta</taxon>
        <taxon>Embryophyta</taxon>
        <taxon>Tracheophyta</taxon>
        <taxon>Spermatophyta</taxon>
        <taxon>Magnoliopsida</taxon>
        <taxon>eudicotyledons</taxon>
        <taxon>Gunneridae</taxon>
        <taxon>Pentapetalae</taxon>
        <taxon>asterids</taxon>
        <taxon>campanulids</taxon>
        <taxon>Asterales</taxon>
        <taxon>Asteraceae</taxon>
        <taxon>Asteroideae</taxon>
        <taxon>Heliantheae alliance</taxon>
        <taxon>Tageteae</taxon>
        <taxon>Tagetes</taxon>
    </lineage>
</organism>
<accession>A0AAD8NGR7</accession>
<proteinExistence type="predicted"/>
<feature type="domain" description="DUF8040" evidence="1">
    <location>
        <begin position="34"/>
        <end position="76"/>
    </location>
</feature>
<dbReference type="EMBL" id="JAUHHV010000011">
    <property type="protein sequence ID" value="KAK1407448.1"/>
    <property type="molecule type" value="Genomic_DNA"/>
</dbReference>
<evidence type="ECO:0000313" key="2">
    <source>
        <dbReference type="EMBL" id="KAK1407448.1"/>
    </source>
</evidence>
<gene>
    <name evidence="2" type="ORF">QVD17_39064</name>
</gene>
<dbReference type="InterPro" id="IPR058353">
    <property type="entry name" value="DUF8040"/>
</dbReference>
<keyword evidence="3" id="KW-1185">Reference proteome</keyword>
<protein>
    <recommendedName>
        <fullName evidence="1">DUF8040 domain-containing protein</fullName>
    </recommendedName>
</protein>
<dbReference type="Pfam" id="PF26138">
    <property type="entry name" value="DUF8040"/>
    <property type="match status" value="1"/>
</dbReference>
<evidence type="ECO:0000259" key="1">
    <source>
        <dbReference type="Pfam" id="PF26138"/>
    </source>
</evidence>
<dbReference type="Proteomes" id="UP001229421">
    <property type="component" value="Unassembled WGS sequence"/>
</dbReference>